<protein>
    <submittedName>
        <fullName evidence="1">Uncharacterized protein</fullName>
    </submittedName>
</protein>
<proteinExistence type="predicted"/>
<dbReference type="EMBL" id="QQBG01000016">
    <property type="protein sequence ID" value="RDB31440.1"/>
    <property type="molecule type" value="Genomic_DNA"/>
</dbReference>
<dbReference type="AlphaFoldDB" id="A0A369KDA5"/>
<dbReference type="Proteomes" id="UP000253816">
    <property type="component" value="Unassembled WGS sequence"/>
</dbReference>
<evidence type="ECO:0000313" key="2">
    <source>
        <dbReference type="Proteomes" id="UP000253816"/>
    </source>
</evidence>
<comment type="caution">
    <text evidence="1">The sequence shown here is derived from an EMBL/GenBank/DDBJ whole genome shotgun (WGS) entry which is preliminary data.</text>
</comment>
<keyword evidence="2" id="KW-1185">Reference proteome</keyword>
<reference evidence="1 2" key="1">
    <citation type="submission" date="2018-07" db="EMBL/GenBank/DDBJ databases">
        <title>Comparative genomics of the Candidatus Parilichlamydiaceae reveals evidence of convergent evolution and genome reduction in the phylum Chlamydiae.</title>
        <authorList>
            <person name="Taylor-Brown A."/>
            <person name="Polkinghorne A."/>
        </authorList>
    </citation>
    <scope>NUCLEOTIDE SEQUENCE [LARGE SCALE GENOMIC DNA]</scope>
    <source>
        <strain evidence="1 2">Hat2</strain>
    </source>
</reference>
<accession>A0A369KDA5</accession>
<gene>
    <name evidence="1" type="ORF">HAT2_00455</name>
</gene>
<evidence type="ECO:0000313" key="1">
    <source>
        <dbReference type="EMBL" id="RDB31440.1"/>
    </source>
</evidence>
<name>A0A369KDA5_9BACT</name>
<sequence>MRNSSFLKCFGTYLLFAVCPLFCYSTCEECYGEAPLGRCVQKDFLFFSTDVDLNRSNTSSDVVPIMGTQFIEVSTTPRGPSGQSGQFGVVSVGLSGHVNLNVSLFGSCHILFEPYRCHVCLGAPSFIAGGSYSLPFGSPQQYFLCFCEGVWGYYSEDHRDGYLQPLGFNIGLLGVKECCKGLDVGLACGFYRRTPRDLALRPSFSPGPVFYCSPEISCHLDRYATLGSRCGLYFKQQDALWKEETCFIIPKALTMRWEFFYQIDLGDDLTVRLSYVRSSHSTKFGNAALGINLKV</sequence>
<organism evidence="1 2">
    <name type="scientific">Candidatus Similichlamydia laticola</name>
    <dbReference type="NCBI Taxonomy" id="2170265"/>
    <lineage>
        <taxon>Bacteria</taxon>
        <taxon>Pseudomonadati</taxon>
        <taxon>Chlamydiota</taxon>
        <taxon>Chlamydiia</taxon>
        <taxon>Parachlamydiales</taxon>
        <taxon>Candidatus Parilichlamydiaceae</taxon>
        <taxon>Candidatus Similichlamydia</taxon>
    </lineage>
</organism>